<protein>
    <recommendedName>
        <fullName evidence="1">Transposable element P transposase-like GTP-binding insertion domain-containing protein</fullName>
    </recommendedName>
</protein>
<dbReference type="Pfam" id="PF21788">
    <property type="entry name" value="TNP-like_GBD"/>
    <property type="match status" value="1"/>
</dbReference>
<evidence type="ECO:0000259" key="1">
    <source>
        <dbReference type="Pfam" id="PF21788"/>
    </source>
</evidence>
<organism evidence="2 3">
    <name type="scientific">Macrosiphum euphorbiae</name>
    <name type="common">potato aphid</name>
    <dbReference type="NCBI Taxonomy" id="13131"/>
    <lineage>
        <taxon>Eukaryota</taxon>
        <taxon>Metazoa</taxon>
        <taxon>Ecdysozoa</taxon>
        <taxon>Arthropoda</taxon>
        <taxon>Hexapoda</taxon>
        <taxon>Insecta</taxon>
        <taxon>Pterygota</taxon>
        <taxon>Neoptera</taxon>
        <taxon>Paraneoptera</taxon>
        <taxon>Hemiptera</taxon>
        <taxon>Sternorrhyncha</taxon>
        <taxon>Aphidomorpha</taxon>
        <taxon>Aphidoidea</taxon>
        <taxon>Aphididae</taxon>
        <taxon>Macrosiphini</taxon>
        <taxon>Macrosiphum</taxon>
    </lineage>
</organism>
<gene>
    <name evidence="2" type="ORF">MEUPH1_LOCUS12481</name>
</gene>
<evidence type="ECO:0000313" key="3">
    <source>
        <dbReference type="Proteomes" id="UP001160148"/>
    </source>
</evidence>
<accession>A0AAV0WLU0</accession>
<sequence length="130" mass="14983">MGPTNVSLWNSLGISINKTYFDHPETKNKIYIFADVPHLLKLARNHFVNRGYNYKNKFIGKQVVEKVLNLNKNDLRLAYKITNNHINIPGPKKQSVSLEAQLFSNSLAKAISYCGQNFNLDYNNWQEVIL</sequence>
<dbReference type="EMBL" id="CARXXK010000002">
    <property type="protein sequence ID" value="CAI6356783.1"/>
    <property type="molecule type" value="Genomic_DNA"/>
</dbReference>
<dbReference type="AlphaFoldDB" id="A0AAV0WLU0"/>
<keyword evidence="3" id="KW-1185">Reference proteome</keyword>
<feature type="domain" description="Transposable element P transposase-like GTP-binding insertion" evidence="1">
    <location>
        <begin position="38"/>
        <end position="120"/>
    </location>
</feature>
<comment type="caution">
    <text evidence="2">The sequence shown here is derived from an EMBL/GenBank/DDBJ whole genome shotgun (WGS) entry which is preliminary data.</text>
</comment>
<proteinExistence type="predicted"/>
<dbReference type="InterPro" id="IPR048366">
    <property type="entry name" value="TNP-like_GBD"/>
</dbReference>
<evidence type="ECO:0000313" key="2">
    <source>
        <dbReference type="EMBL" id="CAI6356783.1"/>
    </source>
</evidence>
<name>A0AAV0WLU0_9HEMI</name>
<dbReference type="Proteomes" id="UP001160148">
    <property type="component" value="Unassembled WGS sequence"/>
</dbReference>
<reference evidence="2 3" key="1">
    <citation type="submission" date="2023-01" db="EMBL/GenBank/DDBJ databases">
        <authorList>
            <person name="Whitehead M."/>
        </authorList>
    </citation>
    <scope>NUCLEOTIDE SEQUENCE [LARGE SCALE GENOMIC DNA]</scope>
</reference>